<gene>
    <name evidence="1" type="ORF">METZ01_LOCUS85251</name>
</gene>
<dbReference type="InterPro" id="IPR010281">
    <property type="entry name" value="DUF885"/>
</dbReference>
<accession>A0A381UYF2</accession>
<proteinExistence type="predicted"/>
<name>A0A381UYF2_9ZZZZ</name>
<organism evidence="1">
    <name type="scientific">marine metagenome</name>
    <dbReference type="NCBI Taxonomy" id="408172"/>
    <lineage>
        <taxon>unclassified sequences</taxon>
        <taxon>metagenomes</taxon>
        <taxon>ecological metagenomes</taxon>
    </lineage>
</organism>
<dbReference type="Pfam" id="PF05960">
    <property type="entry name" value="DUF885"/>
    <property type="match status" value="2"/>
</dbReference>
<evidence type="ECO:0008006" key="2">
    <source>
        <dbReference type="Google" id="ProtNLM"/>
    </source>
</evidence>
<sequence>MNKYLCILVFGIILTFHSCSTQKNEKKGDHVDLVSLFKEFRAFVEPTLIDGIPDYTEATMKKQADSLAKFQARLAGIDTSAWPVSQQVDYHLVRAEMNGLDFHHRVLRPWVHNPGFYGTELIADFPSRGDGINVFMIDFPVPENEIADLQTQLQSVPKLFDQAKKNLTEPAQVLAVIAIRTKEKKILMFQDLVERLKTYHADLVPYAEQALTAVTEYRDWLVRTKDGMTYPAGVGKANYNWWMKNVWLYPHTWEESINVALREYRRAIAFLKLEENRNKMYPKLSYISTEKEHANLWNKAEDHLTKFVRKKEIFTVPDYLTPSGPHRPWVHPSDRDGNCPEFFEQAERHDPMAQVGHNHTGHHLDQLRHQREDRPIRNSYPLYGGLRPEALSTFMEEGLMIAGLHDEWDLNPRSREVIYISLAWRAIRGIADLKLHSNEFTLEQALKHCAEWCPRGWECETDMDTWYDLERSMQLPGHATVYINGKNQLERLIADRAMQLGDTFNLRQVMDSFFASGLIPISLTRWEMTGLDDEIKELNKK</sequence>
<evidence type="ECO:0000313" key="1">
    <source>
        <dbReference type="EMBL" id="SVA32397.1"/>
    </source>
</evidence>
<protein>
    <recommendedName>
        <fullName evidence="2">DUF885 domain-containing protein</fullName>
    </recommendedName>
</protein>
<dbReference type="EMBL" id="UINC01007272">
    <property type="protein sequence ID" value="SVA32397.1"/>
    <property type="molecule type" value="Genomic_DNA"/>
</dbReference>
<reference evidence="1" key="1">
    <citation type="submission" date="2018-05" db="EMBL/GenBank/DDBJ databases">
        <authorList>
            <person name="Lanie J.A."/>
            <person name="Ng W.-L."/>
            <person name="Kazmierczak K.M."/>
            <person name="Andrzejewski T.M."/>
            <person name="Davidsen T.M."/>
            <person name="Wayne K.J."/>
            <person name="Tettelin H."/>
            <person name="Glass J.I."/>
            <person name="Rusch D."/>
            <person name="Podicherti R."/>
            <person name="Tsui H.-C.T."/>
            <person name="Winkler M.E."/>
        </authorList>
    </citation>
    <scope>NUCLEOTIDE SEQUENCE</scope>
</reference>
<dbReference type="AlphaFoldDB" id="A0A381UYF2"/>